<dbReference type="CDD" id="cd00190">
    <property type="entry name" value="Tryp_SPc"/>
    <property type="match status" value="1"/>
</dbReference>
<dbReference type="InterPro" id="IPR009003">
    <property type="entry name" value="Peptidase_S1_PA"/>
</dbReference>
<feature type="region of interest" description="Disordered" evidence="5">
    <location>
        <begin position="20"/>
        <end position="59"/>
    </location>
</feature>
<dbReference type="PRINTS" id="PR00722">
    <property type="entry name" value="CHYMOTRYPSIN"/>
</dbReference>
<evidence type="ECO:0000256" key="5">
    <source>
        <dbReference type="SAM" id="MobiDB-lite"/>
    </source>
</evidence>
<dbReference type="SUPFAM" id="SSF50494">
    <property type="entry name" value="Trypsin-like serine proteases"/>
    <property type="match status" value="1"/>
</dbReference>
<dbReference type="PROSITE" id="PS00134">
    <property type="entry name" value="TRYPSIN_HIS"/>
    <property type="match status" value="1"/>
</dbReference>
<dbReference type="PANTHER" id="PTHR24252:SF10">
    <property type="entry name" value="SERINE PROTEASE 56"/>
    <property type="match status" value="1"/>
</dbReference>
<dbReference type="InterPro" id="IPR001314">
    <property type="entry name" value="Peptidase_S1A"/>
</dbReference>
<feature type="region of interest" description="Disordered" evidence="5">
    <location>
        <begin position="65"/>
        <end position="84"/>
    </location>
</feature>
<evidence type="ECO:0000256" key="4">
    <source>
        <dbReference type="RuleBase" id="RU363034"/>
    </source>
</evidence>
<evidence type="ECO:0000259" key="6">
    <source>
        <dbReference type="PROSITE" id="PS50240"/>
    </source>
</evidence>
<evidence type="ECO:0000256" key="1">
    <source>
        <dbReference type="ARBA" id="ARBA00022670"/>
    </source>
</evidence>
<evidence type="ECO:0000313" key="7">
    <source>
        <dbReference type="EMBL" id="CAG5098803.1"/>
    </source>
</evidence>
<keyword evidence="4" id="KW-0378">Hydrolase</keyword>
<keyword evidence="2 4" id="KW-0720">Serine protease</keyword>
<dbReference type="Pfam" id="PF00089">
    <property type="entry name" value="Trypsin"/>
    <property type="match status" value="1"/>
</dbReference>
<feature type="domain" description="Peptidase S1" evidence="6">
    <location>
        <begin position="135"/>
        <end position="421"/>
    </location>
</feature>
<dbReference type="PANTHER" id="PTHR24252">
    <property type="entry name" value="ACROSIN-RELATED"/>
    <property type="match status" value="1"/>
</dbReference>
<dbReference type="InterPro" id="IPR018114">
    <property type="entry name" value="TRYPSIN_HIS"/>
</dbReference>
<dbReference type="PROSITE" id="PS00135">
    <property type="entry name" value="TRYPSIN_SER"/>
    <property type="match status" value="1"/>
</dbReference>
<protein>
    <submittedName>
        <fullName evidence="7">Oidioi.mRNA.OKI2018_I69.XSR.g15991.t1.cds</fullName>
    </submittedName>
</protein>
<proteinExistence type="predicted"/>
<sequence length="739" mass="81773">MKLLPSLAVSYAYAGRDLGANTQGGASRLPTPAHVSSSSMEYLGDSGAKQSLPDDVDKQTWNQNEGVVGEDSNTREKGNLQPGYWCDQREHTKQDAMDPFTVDSPDWLLEKGAYSPLSRSRGNGGRPSVQLSEKIIGGQNAQEHAWRWIAYFYGCGATLVAKNWAVTAAHCCTIPAWYFKDKELCFGRDYKNPESIGKPSLQQCAGISQILQHPEYNRTVTVMNDICLLKLSRDVLYNDHVQPACLPNQFDSLQNDLVLSEAEKEDTETFPINPDTGLQTQKIDCFVAGWGYRQENKWTSLPDILQDAQVFLQYNETCEAAYTDVDSSGNTINYYDSNAMSCFGHEEGGIDACQGDSGGPLICLEPSTNAKWVDDNGNPIVHMNPVLRGVVSWGEGCGRQGKPGVYARVSTFVDWIHDTIRTHARGSPAACIDVRSNYRIENDVSVICGDDGCDFSCADKSHTPNVERVNCQKVTGSSRGKYDVPPQLIGCASDPNHFTKCGSVTASINVPDLDKMKINCMTATKCKVTVREAYKKTCEPSVSQLKCVPNKGYDYPYDELRCERPKTTTKCGPVLQKFPNLTDDFIINCMTSKCKFAHKSGFAVKPAEVRCKANKWVIPPSNRNNNGGIDFQLVTFDSLPEDTFCKGFSLNEHTEGNYRPHAKEVQFMGQGIISRPRPSCDAKGVCSYYCPSDYNGGMTKIGRPFKCHKSKGWLPIVWAGKLSCHDVFNKNKLYDVESG</sequence>
<keyword evidence="1 4" id="KW-0645">Protease</keyword>
<keyword evidence="3" id="KW-1015">Disulfide bond</keyword>
<dbReference type="EMBL" id="OU015569">
    <property type="protein sequence ID" value="CAG5098803.1"/>
    <property type="molecule type" value="Genomic_DNA"/>
</dbReference>
<name>A0ABN7SL00_OIKDI</name>
<organism evidence="7 8">
    <name type="scientific">Oikopleura dioica</name>
    <name type="common">Tunicate</name>
    <dbReference type="NCBI Taxonomy" id="34765"/>
    <lineage>
        <taxon>Eukaryota</taxon>
        <taxon>Metazoa</taxon>
        <taxon>Chordata</taxon>
        <taxon>Tunicata</taxon>
        <taxon>Appendicularia</taxon>
        <taxon>Copelata</taxon>
        <taxon>Oikopleuridae</taxon>
        <taxon>Oikopleura</taxon>
    </lineage>
</organism>
<accession>A0ABN7SL00</accession>
<dbReference type="Proteomes" id="UP001158576">
    <property type="component" value="Chromosome XSR"/>
</dbReference>
<reference evidence="7 8" key="1">
    <citation type="submission" date="2021-04" db="EMBL/GenBank/DDBJ databases">
        <authorList>
            <person name="Bliznina A."/>
        </authorList>
    </citation>
    <scope>NUCLEOTIDE SEQUENCE [LARGE SCALE GENOMIC DNA]</scope>
</reference>
<evidence type="ECO:0000256" key="2">
    <source>
        <dbReference type="ARBA" id="ARBA00022825"/>
    </source>
</evidence>
<dbReference type="InterPro" id="IPR043504">
    <property type="entry name" value="Peptidase_S1_PA_chymotrypsin"/>
</dbReference>
<evidence type="ECO:0000256" key="3">
    <source>
        <dbReference type="ARBA" id="ARBA00023157"/>
    </source>
</evidence>
<dbReference type="Gene3D" id="2.40.10.10">
    <property type="entry name" value="Trypsin-like serine proteases"/>
    <property type="match status" value="1"/>
</dbReference>
<dbReference type="SMART" id="SM00020">
    <property type="entry name" value="Tryp_SPc"/>
    <property type="match status" value="1"/>
</dbReference>
<dbReference type="PROSITE" id="PS50240">
    <property type="entry name" value="TRYPSIN_DOM"/>
    <property type="match status" value="1"/>
</dbReference>
<gene>
    <name evidence="7" type="ORF">OKIOD_LOCUS7549</name>
</gene>
<keyword evidence="8" id="KW-1185">Reference proteome</keyword>
<evidence type="ECO:0000313" key="8">
    <source>
        <dbReference type="Proteomes" id="UP001158576"/>
    </source>
</evidence>
<dbReference type="InterPro" id="IPR033116">
    <property type="entry name" value="TRYPSIN_SER"/>
</dbReference>
<dbReference type="InterPro" id="IPR001254">
    <property type="entry name" value="Trypsin_dom"/>
</dbReference>